<proteinExistence type="predicted"/>
<evidence type="ECO:0000313" key="2">
    <source>
        <dbReference type="Proteomes" id="UP000823405"/>
    </source>
</evidence>
<accession>A0A9P6QSY0</accession>
<comment type="caution">
    <text evidence="1">The sequence shown here is derived from an EMBL/GenBank/DDBJ whole genome shotgun (WGS) entry which is preliminary data.</text>
</comment>
<evidence type="ECO:0000313" key="1">
    <source>
        <dbReference type="EMBL" id="KAG0292963.1"/>
    </source>
</evidence>
<feature type="non-terminal residue" evidence="1">
    <location>
        <position position="109"/>
    </location>
</feature>
<keyword evidence="2" id="KW-1185">Reference proteome</keyword>
<organism evidence="1 2">
    <name type="scientific">Linnemannia gamsii</name>
    <dbReference type="NCBI Taxonomy" id="64522"/>
    <lineage>
        <taxon>Eukaryota</taxon>
        <taxon>Fungi</taxon>
        <taxon>Fungi incertae sedis</taxon>
        <taxon>Mucoromycota</taxon>
        <taxon>Mortierellomycotina</taxon>
        <taxon>Mortierellomycetes</taxon>
        <taxon>Mortierellales</taxon>
        <taxon>Mortierellaceae</taxon>
        <taxon>Linnemannia</taxon>
    </lineage>
</organism>
<protein>
    <submittedName>
        <fullName evidence="1">Uncharacterized protein</fullName>
    </submittedName>
</protein>
<reference evidence="1" key="1">
    <citation type="journal article" date="2020" name="Fungal Divers.">
        <title>Resolving the Mortierellaceae phylogeny through synthesis of multi-gene phylogenetics and phylogenomics.</title>
        <authorList>
            <person name="Vandepol N."/>
            <person name="Liber J."/>
            <person name="Desiro A."/>
            <person name="Na H."/>
            <person name="Kennedy M."/>
            <person name="Barry K."/>
            <person name="Grigoriev I.V."/>
            <person name="Miller A.N."/>
            <person name="O'Donnell K."/>
            <person name="Stajich J.E."/>
            <person name="Bonito G."/>
        </authorList>
    </citation>
    <scope>NUCLEOTIDE SEQUENCE</scope>
    <source>
        <strain evidence="1">NVP60</strain>
    </source>
</reference>
<dbReference type="EMBL" id="JAAAIN010002461">
    <property type="protein sequence ID" value="KAG0292963.1"/>
    <property type="molecule type" value="Genomic_DNA"/>
</dbReference>
<dbReference type="AlphaFoldDB" id="A0A9P6QSY0"/>
<name>A0A9P6QSY0_9FUNG</name>
<dbReference type="OrthoDB" id="2438877at2759"/>
<gene>
    <name evidence="1" type="ORF">BGZ97_005468</name>
</gene>
<sequence length="109" mass="11177">MSEGGHSVDYTLQAILTFDVDLGNGSIVKTSTSSTPNKLLYMPHVSYAAFMAGGAHQTRSGATNAAVVATASCRASSSTAPLHETSGQMAVESRSGVKVIKASVQSKIS</sequence>
<dbReference type="Proteomes" id="UP000823405">
    <property type="component" value="Unassembled WGS sequence"/>
</dbReference>